<dbReference type="Proteomes" id="UP001197093">
    <property type="component" value="Unassembled WGS sequence"/>
</dbReference>
<dbReference type="EMBL" id="JAHCVI010000001">
    <property type="protein sequence ID" value="KAG7291957.1"/>
    <property type="molecule type" value="Genomic_DNA"/>
</dbReference>
<evidence type="ECO:0000313" key="2">
    <source>
        <dbReference type="EMBL" id="KAG7291957.1"/>
    </source>
</evidence>
<name>A0AAD4F2H3_9PEZI</name>
<proteinExistence type="predicted"/>
<reference evidence="2" key="1">
    <citation type="submission" date="2023-02" db="EMBL/GenBank/DDBJ databases">
        <authorList>
            <person name="Palmer J.M."/>
        </authorList>
    </citation>
    <scope>NUCLEOTIDE SEQUENCE</scope>
    <source>
        <strain evidence="2">FW57</strain>
    </source>
</reference>
<gene>
    <name evidence="2" type="ORF">NEMBOFW57_001986</name>
</gene>
<evidence type="ECO:0000256" key="1">
    <source>
        <dbReference type="SAM" id="MobiDB-lite"/>
    </source>
</evidence>
<feature type="region of interest" description="Disordered" evidence="1">
    <location>
        <begin position="1"/>
        <end position="21"/>
    </location>
</feature>
<organism evidence="2 3">
    <name type="scientific">Staphylotrichum longicolle</name>
    <dbReference type="NCBI Taxonomy" id="669026"/>
    <lineage>
        <taxon>Eukaryota</taxon>
        <taxon>Fungi</taxon>
        <taxon>Dikarya</taxon>
        <taxon>Ascomycota</taxon>
        <taxon>Pezizomycotina</taxon>
        <taxon>Sordariomycetes</taxon>
        <taxon>Sordariomycetidae</taxon>
        <taxon>Sordariales</taxon>
        <taxon>Chaetomiaceae</taxon>
        <taxon>Staphylotrichum</taxon>
    </lineage>
</organism>
<dbReference type="AlphaFoldDB" id="A0AAD4F2H3"/>
<keyword evidence="3" id="KW-1185">Reference proteome</keyword>
<feature type="compositionally biased region" description="Polar residues" evidence="1">
    <location>
        <begin position="1"/>
        <end position="15"/>
    </location>
</feature>
<comment type="caution">
    <text evidence="2">The sequence shown here is derived from an EMBL/GenBank/DDBJ whole genome shotgun (WGS) entry which is preliminary data.</text>
</comment>
<sequence>MGHSYTKNPSTTARTPPQWKDQIPHKYCGKIDDGRLGKPNKAHRCEACLVVKGQQAKSVDGPNNIKLFRWEKTKKKFELKEPDVVG</sequence>
<protein>
    <submittedName>
        <fullName evidence="2">Uncharacterized protein</fullName>
    </submittedName>
</protein>
<accession>A0AAD4F2H3</accession>
<evidence type="ECO:0000313" key="3">
    <source>
        <dbReference type="Proteomes" id="UP001197093"/>
    </source>
</evidence>